<evidence type="ECO:0000313" key="2">
    <source>
        <dbReference type="EMBL" id="KAG0554758.1"/>
    </source>
</evidence>
<dbReference type="Proteomes" id="UP000822688">
    <property type="component" value="Chromosome 12"/>
</dbReference>
<evidence type="ECO:0000256" key="1">
    <source>
        <dbReference type="SAM" id="MobiDB-lite"/>
    </source>
</evidence>
<name>A0A8T0GA91_CERPU</name>
<organism evidence="2 3">
    <name type="scientific">Ceratodon purpureus</name>
    <name type="common">Fire moss</name>
    <name type="synonym">Dicranum purpureum</name>
    <dbReference type="NCBI Taxonomy" id="3225"/>
    <lineage>
        <taxon>Eukaryota</taxon>
        <taxon>Viridiplantae</taxon>
        <taxon>Streptophyta</taxon>
        <taxon>Embryophyta</taxon>
        <taxon>Bryophyta</taxon>
        <taxon>Bryophytina</taxon>
        <taxon>Bryopsida</taxon>
        <taxon>Dicranidae</taxon>
        <taxon>Pseudoditrichales</taxon>
        <taxon>Ditrichaceae</taxon>
        <taxon>Ceratodon</taxon>
    </lineage>
</organism>
<protein>
    <submittedName>
        <fullName evidence="2">Uncharacterized protein</fullName>
    </submittedName>
</protein>
<reference evidence="2" key="1">
    <citation type="submission" date="2020-06" db="EMBL/GenBank/DDBJ databases">
        <title>WGS assembly of Ceratodon purpureus strain R40.</title>
        <authorList>
            <person name="Carey S.B."/>
            <person name="Jenkins J."/>
            <person name="Shu S."/>
            <person name="Lovell J.T."/>
            <person name="Sreedasyam A."/>
            <person name="Maumus F."/>
            <person name="Tiley G.P."/>
            <person name="Fernandez-Pozo N."/>
            <person name="Barry K."/>
            <person name="Chen C."/>
            <person name="Wang M."/>
            <person name="Lipzen A."/>
            <person name="Daum C."/>
            <person name="Saski C.A."/>
            <person name="Payton A.C."/>
            <person name="Mcbreen J.C."/>
            <person name="Conrad R.E."/>
            <person name="Kollar L.M."/>
            <person name="Olsson S."/>
            <person name="Huttunen S."/>
            <person name="Landis J.B."/>
            <person name="Wickett N.J."/>
            <person name="Johnson M.G."/>
            <person name="Rensing S.A."/>
            <person name="Grimwood J."/>
            <person name="Schmutz J."/>
            <person name="Mcdaniel S.F."/>
        </authorList>
    </citation>
    <scope>NUCLEOTIDE SEQUENCE</scope>
    <source>
        <strain evidence="2">R40</strain>
    </source>
</reference>
<accession>A0A8T0GA91</accession>
<comment type="caution">
    <text evidence="2">The sequence shown here is derived from an EMBL/GenBank/DDBJ whole genome shotgun (WGS) entry which is preliminary data.</text>
</comment>
<dbReference type="EMBL" id="CM026433">
    <property type="protein sequence ID" value="KAG0554758.1"/>
    <property type="molecule type" value="Genomic_DNA"/>
</dbReference>
<feature type="region of interest" description="Disordered" evidence="1">
    <location>
        <begin position="27"/>
        <end position="54"/>
    </location>
</feature>
<dbReference type="AlphaFoldDB" id="A0A8T0GA91"/>
<proteinExistence type="predicted"/>
<sequence>MAHLLRVKLSFNSKRFHGISTLVPATPKPQTSCEARQLRHEVDSTSMGSNTRRLGWELSGPCHILTGASARNSE</sequence>
<gene>
    <name evidence="2" type="ORF">KC19_12G116100</name>
</gene>
<keyword evidence="3" id="KW-1185">Reference proteome</keyword>
<evidence type="ECO:0000313" key="3">
    <source>
        <dbReference type="Proteomes" id="UP000822688"/>
    </source>
</evidence>